<proteinExistence type="predicted"/>
<keyword evidence="1" id="KW-0732">Signal</keyword>
<evidence type="ECO:0000313" key="3">
    <source>
        <dbReference type="Proteomes" id="UP000317778"/>
    </source>
</evidence>
<sequence length="222" mass="23555">MKRSVLMTLGLLLGVSVVVAAPVLFEAYQEGTVSIPMDKEDTLSVVEVSFSVDSACYAQFAAGGQAKNAKLGLELDGNSLPPVALVITDGRGGTVSFTLIYTYLLDSGEHAVSLRLAHHYIARDYTATCRDAYLQALIFLPDTATAIAEQPTSDAEPTGNTPSLISSRPYVNVAGASELVDATGRVIEGAILDNKVFISNLPTGTYFARDGEHTIVKIVKVE</sequence>
<evidence type="ECO:0000256" key="1">
    <source>
        <dbReference type="SAM" id="SignalP"/>
    </source>
</evidence>
<evidence type="ECO:0000313" key="2">
    <source>
        <dbReference type="EMBL" id="TKJ43009.1"/>
    </source>
</evidence>
<evidence type="ECO:0008006" key="4">
    <source>
        <dbReference type="Google" id="ProtNLM"/>
    </source>
</evidence>
<feature type="chain" id="PRO_5021823156" description="Secretion system C-terminal sorting domain-containing protein" evidence="1">
    <location>
        <begin position="21"/>
        <end position="222"/>
    </location>
</feature>
<protein>
    <recommendedName>
        <fullName evidence="4">Secretion system C-terminal sorting domain-containing protein</fullName>
    </recommendedName>
</protein>
<name>A0A532V742_UNCT6</name>
<accession>A0A532V742</accession>
<gene>
    <name evidence="2" type="ORF">CEE36_05855</name>
</gene>
<comment type="caution">
    <text evidence="2">The sequence shown here is derived from an EMBL/GenBank/DDBJ whole genome shotgun (WGS) entry which is preliminary data.</text>
</comment>
<dbReference type="EMBL" id="NJBO01000007">
    <property type="protein sequence ID" value="TKJ43009.1"/>
    <property type="molecule type" value="Genomic_DNA"/>
</dbReference>
<feature type="signal peptide" evidence="1">
    <location>
        <begin position="1"/>
        <end position="20"/>
    </location>
</feature>
<dbReference type="Proteomes" id="UP000317778">
    <property type="component" value="Unassembled WGS sequence"/>
</dbReference>
<organism evidence="2 3">
    <name type="scientific">candidate division TA06 bacterium B3_TA06</name>
    <dbReference type="NCBI Taxonomy" id="2012487"/>
    <lineage>
        <taxon>Bacteria</taxon>
        <taxon>Bacteria division TA06</taxon>
    </lineage>
</organism>
<dbReference type="AlphaFoldDB" id="A0A532V742"/>
<reference evidence="2 3" key="1">
    <citation type="submission" date="2017-06" db="EMBL/GenBank/DDBJ databases">
        <title>Novel microbial phyla capable of carbon fixation and sulfur reduction in deep-sea sediments.</title>
        <authorList>
            <person name="Huang J."/>
            <person name="Baker B."/>
            <person name="Wang Y."/>
        </authorList>
    </citation>
    <scope>NUCLEOTIDE SEQUENCE [LARGE SCALE GENOMIC DNA]</scope>
    <source>
        <strain evidence="2">B3_TA06</strain>
    </source>
</reference>